<dbReference type="PATRIC" id="fig|317.174.peg.4336"/>
<sequence length="235" mass="26716">MAATSRPGWDTFTFKGQLPAKFGIDAIAFYGPNEPDKSSCQTVAFYEPGKTVTRHHIEEYTAEIKAQPQGFSFEIPLSYYKGLCGMSLGRVKLEINVRYGDEKWQKTYANGNLFISKAANDDTTAFPSSGKLDITTQCSFTFQESKLNFGIDKFMRCRSARVDFPRSELINKTINLKVEVNPEERPSMRNRWIKTDTGWVPCQPTEKSDRCQTPPTFKTFKMNGRTCTVYPSCKE</sequence>
<evidence type="ECO:0000313" key="2">
    <source>
        <dbReference type="Proteomes" id="UP000028643"/>
    </source>
</evidence>
<comment type="caution">
    <text evidence="1">The sequence shown here is derived from an EMBL/GenBank/DDBJ whole genome shotgun (WGS) entry which is preliminary data.</text>
</comment>
<dbReference type="Proteomes" id="UP000028643">
    <property type="component" value="Unassembled WGS sequence"/>
</dbReference>
<reference evidence="1 2" key="1">
    <citation type="submission" date="2014-07" db="EMBL/GenBank/DDBJ databases">
        <title>Draft Genome Sequences of Environmental Pseudomonas syringae strains.</title>
        <authorList>
            <person name="Baltrus D.A."/>
            <person name="Berge O."/>
            <person name="Morris C."/>
        </authorList>
    </citation>
    <scope>NUCLEOTIDE SEQUENCE [LARGE SCALE GENOMIC DNA]</scope>
    <source>
        <strain evidence="1 2">CEB003</strain>
    </source>
</reference>
<dbReference type="AlphaFoldDB" id="A0A085V004"/>
<evidence type="ECO:0000313" key="1">
    <source>
        <dbReference type="EMBL" id="KFE48767.1"/>
    </source>
</evidence>
<accession>A0A085V004</accession>
<proteinExistence type="predicted"/>
<organism evidence="1 2">
    <name type="scientific">Pseudomonas syringae</name>
    <dbReference type="NCBI Taxonomy" id="317"/>
    <lineage>
        <taxon>Bacteria</taxon>
        <taxon>Pseudomonadati</taxon>
        <taxon>Pseudomonadota</taxon>
        <taxon>Gammaproteobacteria</taxon>
        <taxon>Pseudomonadales</taxon>
        <taxon>Pseudomonadaceae</taxon>
        <taxon>Pseudomonas</taxon>
    </lineage>
</organism>
<name>A0A085V004_PSESX</name>
<dbReference type="EMBL" id="JPQT01000120">
    <property type="protein sequence ID" value="KFE48767.1"/>
    <property type="molecule type" value="Genomic_DNA"/>
</dbReference>
<protein>
    <submittedName>
        <fullName evidence="1">Uncharacterized protein</fullName>
    </submittedName>
</protein>
<gene>
    <name evidence="1" type="ORF">IV02_21225</name>
</gene>